<reference evidence="12" key="1">
    <citation type="journal article" date="2014" name="Front. Microbiol.">
        <title>High frequency of phylogenetically diverse reductive dehalogenase-homologous genes in deep subseafloor sedimentary metagenomes.</title>
        <authorList>
            <person name="Kawai M."/>
            <person name="Futagami T."/>
            <person name="Toyoda A."/>
            <person name="Takaki Y."/>
            <person name="Nishi S."/>
            <person name="Hori S."/>
            <person name="Arai W."/>
            <person name="Tsubouchi T."/>
            <person name="Morono Y."/>
            <person name="Uchiyama I."/>
            <person name="Ito T."/>
            <person name="Fujiyama A."/>
            <person name="Inagaki F."/>
            <person name="Takami H."/>
        </authorList>
    </citation>
    <scope>NUCLEOTIDE SEQUENCE</scope>
    <source>
        <strain evidence="12">Expedition CK06-06</strain>
    </source>
</reference>
<dbReference type="Gene3D" id="3.40.50.620">
    <property type="entry name" value="HUPs"/>
    <property type="match status" value="1"/>
</dbReference>
<dbReference type="InterPro" id="IPR004821">
    <property type="entry name" value="Cyt_trans-like"/>
</dbReference>
<feature type="non-terminal residue" evidence="12">
    <location>
        <position position="1"/>
    </location>
</feature>
<name>X1KI59_9ZZZZ</name>
<comment type="caution">
    <text evidence="12">The sequence shown here is derived from an EMBL/GenBank/DDBJ whole genome shotgun (WGS) entry which is preliminary data.</text>
</comment>
<dbReference type="NCBIfam" id="TIGR00125">
    <property type="entry name" value="cyt_tran_rel"/>
    <property type="match status" value="1"/>
</dbReference>
<keyword evidence="3" id="KW-0963">Cytoplasm</keyword>
<sequence length="156" mass="17441">ITNGHVDIATRAAKLFGKLVIGVYDAPAKQLLFTTEERVEMVRQATANLANVEVEPYTRLTVDFAKRVKAQAMVRGLRMSADFEREFDMAMMNKNLFPALELVCLMTNPKYQFLSSTLLKEVACLGGNLNDLVPEPVAKALRKKVRSITPNKKVIL</sequence>
<proteinExistence type="inferred from homology"/>
<evidence type="ECO:0000256" key="3">
    <source>
        <dbReference type="ARBA" id="ARBA00022490"/>
    </source>
</evidence>
<keyword evidence="5" id="KW-0548">Nucleotidyltransferase</keyword>
<dbReference type="AlphaFoldDB" id="X1KI59"/>
<evidence type="ECO:0000256" key="5">
    <source>
        <dbReference type="ARBA" id="ARBA00022695"/>
    </source>
</evidence>
<evidence type="ECO:0000313" key="12">
    <source>
        <dbReference type="EMBL" id="GAI06732.1"/>
    </source>
</evidence>
<dbReference type="GO" id="GO:0005524">
    <property type="term" value="F:ATP binding"/>
    <property type="evidence" value="ECO:0007669"/>
    <property type="project" value="UniProtKB-KW"/>
</dbReference>
<dbReference type="PANTHER" id="PTHR21342:SF1">
    <property type="entry name" value="PHOSPHOPANTETHEINE ADENYLYLTRANSFERASE"/>
    <property type="match status" value="1"/>
</dbReference>
<evidence type="ECO:0000259" key="11">
    <source>
        <dbReference type="Pfam" id="PF01467"/>
    </source>
</evidence>
<comment type="catalytic activity">
    <reaction evidence="10">
        <text>(R)-4'-phosphopantetheine + ATP + H(+) = 3'-dephospho-CoA + diphosphate</text>
        <dbReference type="Rhea" id="RHEA:19801"/>
        <dbReference type="ChEBI" id="CHEBI:15378"/>
        <dbReference type="ChEBI" id="CHEBI:30616"/>
        <dbReference type="ChEBI" id="CHEBI:33019"/>
        <dbReference type="ChEBI" id="CHEBI:57328"/>
        <dbReference type="ChEBI" id="CHEBI:61723"/>
        <dbReference type="EC" id="2.7.7.3"/>
    </reaction>
</comment>
<feature type="domain" description="Cytidyltransferase-like" evidence="11">
    <location>
        <begin position="1"/>
        <end position="121"/>
    </location>
</feature>
<dbReference type="GO" id="GO:0015937">
    <property type="term" value="P:coenzyme A biosynthetic process"/>
    <property type="evidence" value="ECO:0007669"/>
    <property type="project" value="UniProtKB-KW"/>
</dbReference>
<evidence type="ECO:0000256" key="6">
    <source>
        <dbReference type="ARBA" id="ARBA00022741"/>
    </source>
</evidence>
<dbReference type="EMBL" id="BARV01006018">
    <property type="protein sequence ID" value="GAI06732.1"/>
    <property type="molecule type" value="Genomic_DNA"/>
</dbReference>
<keyword evidence="8" id="KW-0460">Magnesium</keyword>
<dbReference type="InterPro" id="IPR014729">
    <property type="entry name" value="Rossmann-like_a/b/a_fold"/>
</dbReference>
<accession>X1KI59</accession>
<evidence type="ECO:0000256" key="8">
    <source>
        <dbReference type="ARBA" id="ARBA00022842"/>
    </source>
</evidence>
<evidence type="ECO:0000256" key="2">
    <source>
        <dbReference type="ARBA" id="ARBA00013868"/>
    </source>
</evidence>
<evidence type="ECO:0000256" key="4">
    <source>
        <dbReference type="ARBA" id="ARBA00022679"/>
    </source>
</evidence>
<protein>
    <recommendedName>
        <fullName evidence="2">Phosphopantetheine adenylyltransferase</fullName>
        <ecNumber evidence="1">2.7.7.3</ecNumber>
    </recommendedName>
</protein>
<gene>
    <name evidence="12" type="ORF">S06H3_12280</name>
</gene>
<organism evidence="12">
    <name type="scientific">marine sediment metagenome</name>
    <dbReference type="NCBI Taxonomy" id="412755"/>
    <lineage>
        <taxon>unclassified sequences</taxon>
        <taxon>metagenomes</taxon>
        <taxon>ecological metagenomes</taxon>
    </lineage>
</organism>
<dbReference type="EC" id="2.7.7.3" evidence="1"/>
<evidence type="ECO:0000256" key="1">
    <source>
        <dbReference type="ARBA" id="ARBA00012392"/>
    </source>
</evidence>
<dbReference type="PRINTS" id="PR01020">
    <property type="entry name" value="LPSBIOSNTHSS"/>
</dbReference>
<dbReference type="Pfam" id="PF01467">
    <property type="entry name" value="CTP_transf_like"/>
    <property type="match status" value="1"/>
</dbReference>
<evidence type="ECO:0000256" key="10">
    <source>
        <dbReference type="ARBA" id="ARBA00029346"/>
    </source>
</evidence>
<dbReference type="NCBIfam" id="TIGR01510">
    <property type="entry name" value="coaD_prev_kdtB"/>
    <property type="match status" value="1"/>
</dbReference>
<evidence type="ECO:0000256" key="7">
    <source>
        <dbReference type="ARBA" id="ARBA00022840"/>
    </source>
</evidence>
<keyword evidence="6" id="KW-0547">Nucleotide-binding</keyword>
<dbReference type="HAMAP" id="MF_00151">
    <property type="entry name" value="PPAT_bact"/>
    <property type="match status" value="1"/>
</dbReference>
<keyword evidence="7" id="KW-0067">ATP-binding</keyword>
<dbReference type="CDD" id="cd02163">
    <property type="entry name" value="PPAT"/>
    <property type="match status" value="1"/>
</dbReference>
<dbReference type="SUPFAM" id="SSF52374">
    <property type="entry name" value="Nucleotidylyl transferase"/>
    <property type="match status" value="1"/>
</dbReference>
<dbReference type="InterPro" id="IPR001980">
    <property type="entry name" value="PPAT"/>
</dbReference>
<dbReference type="PANTHER" id="PTHR21342">
    <property type="entry name" value="PHOSPHOPANTETHEINE ADENYLYLTRANSFERASE"/>
    <property type="match status" value="1"/>
</dbReference>
<keyword evidence="9" id="KW-0173">Coenzyme A biosynthesis</keyword>
<evidence type="ECO:0000256" key="9">
    <source>
        <dbReference type="ARBA" id="ARBA00022993"/>
    </source>
</evidence>
<dbReference type="GO" id="GO:0004595">
    <property type="term" value="F:pantetheine-phosphate adenylyltransferase activity"/>
    <property type="evidence" value="ECO:0007669"/>
    <property type="project" value="UniProtKB-EC"/>
</dbReference>
<keyword evidence="4" id="KW-0808">Transferase</keyword>